<reference evidence="4" key="1">
    <citation type="journal article" date="2021" name="PeerJ">
        <title>Extensive microbial diversity within the chicken gut microbiome revealed by metagenomics and culture.</title>
        <authorList>
            <person name="Gilroy R."/>
            <person name="Ravi A."/>
            <person name="Getino M."/>
            <person name="Pursley I."/>
            <person name="Horton D.L."/>
            <person name="Alikhan N.F."/>
            <person name="Baker D."/>
            <person name="Gharbi K."/>
            <person name="Hall N."/>
            <person name="Watson M."/>
            <person name="Adriaenssens E.M."/>
            <person name="Foster-Nyarko E."/>
            <person name="Jarju S."/>
            <person name="Secka A."/>
            <person name="Antonio M."/>
            <person name="Oren A."/>
            <person name="Chaudhuri R.R."/>
            <person name="La Ragione R."/>
            <person name="Hildebrand F."/>
            <person name="Pallen M.J."/>
        </authorList>
    </citation>
    <scope>NUCLEOTIDE SEQUENCE</scope>
    <source>
        <strain evidence="4">ChiBcec15-1070</strain>
    </source>
</reference>
<proteinExistence type="predicted"/>
<dbReference type="InterPro" id="IPR053145">
    <property type="entry name" value="AB_hydrolase_Est10"/>
</dbReference>
<feature type="chain" id="PRO_5038800324" evidence="2">
    <location>
        <begin position="20"/>
        <end position="413"/>
    </location>
</feature>
<comment type="caution">
    <text evidence="4">The sequence shown here is derived from an EMBL/GenBank/DDBJ whole genome shotgun (WGS) entry which is preliminary data.</text>
</comment>
<dbReference type="InterPro" id="IPR022742">
    <property type="entry name" value="Hydrolase_4"/>
</dbReference>
<evidence type="ECO:0000313" key="4">
    <source>
        <dbReference type="EMBL" id="HIW11164.1"/>
    </source>
</evidence>
<name>A0A9D1TZD5_9BACT</name>
<evidence type="ECO:0000259" key="3">
    <source>
        <dbReference type="Pfam" id="PF12146"/>
    </source>
</evidence>
<feature type="domain" description="Serine aminopeptidase S33" evidence="3">
    <location>
        <begin position="191"/>
        <end position="282"/>
    </location>
</feature>
<keyword evidence="2" id="KW-0732">Signal</keyword>
<gene>
    <name evidence="4" type="ORF">H9888_06680</name>
</gene>
<dbReference type="AlphaFoldDB" id="A0A9D1TZD5"/>
<dbReference type="InterPro" id="IPR029058">
    <property type="entry name" value="AB_hydrolase_fold"/>
</dbReference>
<dbReference type="SUPFAM" id="SSF53474">
    <property type="entry name" value="alpha/beta-Hydrolases"/>
    <property type="match status" value="1"/>
</dbReference>
<dbReference type="Proteomes" id="UP000823926">
    <property type="component" value="Unassembled WGS sequence"/>
</dbReference>
<sequence>MRKFILLTLAVMTISVSYAQEINGIWGGILHAGNQKLEIVFHFNQSADGNSTATMDVPAQSALDIPLTIKLLTVDSVSVEAAAIQMGYTGKLNNGTITGIFKQYGISFPMELTPKADGTPARPQEPRETADYKTEEVSFTNPEAGISLAGTLTYPVNYTPGEKVPVVLMITGSGAQNRDEEVFGHRPFLVMADYLARQGIASLRYDDRGVGASGGTQTGCTSADLAQDAASGLQWLKAIGKFSKTDILGHSEGGMIAFMLGAEGKADFLVSMAGPGIKGDTLLAEQQNAILRLKGIPARTSVNTLRETMATQPGNVWLEYFMDYDPQCDLQRITVPLMAINGSLDLQVLPGSNLSAIRNHLANRNPKNLIREYPGLNHLFQHCEPATAMDYYEIEETCSPEVLQDIADWIQGL</sequence>
<dbReference type="Pfam" id="PF12146">
    <property type="entry name" value="Hydrolase_4"/>
    <property type="match status" value="1"/>
</dbReference>
<feature type="region of interest" description="Disordered" evidence="1">
    <location>
        <begin position="114"/>
        <end position="136"/>
    </location>
</feature>
<dbReference type="EMBL" id="DXHL01000032">
    <property type="protein sequence ID" value="HIW11164.1"/>
    <property type="molecule type" value="Genomic_DNA"/>
</dbReference>
<organism evidence="4 5">
    <name type="scientific">Candidatus Rikenella faecigallinarum</name>
    <dbReference type="NCBI Taxonomy" id="2838745"/>
    <lineage>
        <taxon>Bacteria</taxon>
        <taxon>Pseudomonadati</taxon>
        <taxon>Bacteroidota</taxon>
        <taxon>Bacteroidia</taxon>
        <taxon>Bacteroidales</taxon>
        <taxon>Rikenellaceae</taxon>
        <taxon>Rikenella</taxon>
    </lineage>
</organism>
<keyword evidence="4" id="KW-0378">Hydrolase</keyword>
<dbReference type="PANTHER" id="PTHR43265">
    <property type="entry name" value="ESTERASE ESTD"/>
    <property type="match status" value="1"/>
</dbReference>
<reference evidence="4" key="2">
    <citation type="submission" date="2021-04" db="EMBL/GenBank/DDBJ databases">
        <authorList>
            <person name="Gilroy R."/>
        </authorList>
    </citation>
    <scope>NUCLEOTIDE SEQUENCE</scope>
    <source>
        <strain evidence="4">ChiBcec15-1070</strain>
    </source>
</reference>
<feature type="compositionally biased region" description="Basic and acidic residues" evidence="1">
    <location>
        <begin position="124"/>
        <end position="136"/>
    </location>
</feature>
<dbReference type="GO" id="GO:0052689">
    <property type="term" value="F:carboxylic ester hydrolase activity"/>
    <property type="evidence" value="ECO:0007669"/>
    <property type="project" value="TreeGrafter"/>
</dbReference>
<evidence type="ECO:0000256" key="1">
    <source>
        <dbReference type="SAM" id="MobiDB-lite"/>
    </source>
</evidence>
<evidence type="ECO:0000313" key="5">
    <source>
        <dbReference type="Proteomes" id="UP000823926"/>
    </source>
</evidence>
<dbReference type="PANTHER" id="PTHR43265:SF1">
    <property type="entry name" value="ESTERASE ESTD"/>
    <property type="match status" value="1"/>
</dbReference>
<dbReference type="Gene3D" id="3.40.50.1820">
    <property type="entry name" value="alpha/beta hydrolase"/>
    <property type="match status" value="1"/>
</dbReference>
<feature type="signal peptide" evidence="2">
    <location>
        <begin position="1"/>
        <end position="19"/>
    </location>
</feature>
<accession>A0A9D1TZD5</accession>
<evidence type="ECO:0000256" key="2">
    <source>
        <dbReference type="SAM" id="SignalP"/>
    </source>
</evidence>
<protein>
    <submittedName>
        <fullName evidence="4">Alpha/beta hydrolase</fullName>
    </submittedName>
</protein>